<dbReference type="PANTHER" id="PTHR23168:SF0">
    <property type="entry name" value="MITOTIC SPINDLE ASSEMBLY CHECKPOINT PROTEIN MAD1"/>
    <property type="match status" value="1"/>
</dbReference>
<proteinExistence type="inferred from homology"/>
<evidence type="ECO:0000313" key="8">
    <source>
        <dbReference type="EMBL" id="KAG0498923.1"/>
    </source>
</evidence>
<sequence length="707" mass="82193">MIPRTPLPRKRRVESVTEGDVPVMDHRLVPYEKPFDEMVCSYQCRQMVKSEFILALNTAEKKVLEYQARLEAQSNHLCRSEEERKRCQDRLCSVEQELQASKGREHALQEQLLKEINEYQERYHAQLKRCSELEVNLKKEESLHKHAELAIETAKHKASDVEEELRMVSQMNERENKRLQKALSQVQDECKFSLSRANAELERMTIRADNAEKDGELLKKNLADLQDKLTECLNAKDQLERTLSSSDFQSVRSNTSEDPTLVKYLKEELQNYESEVQEARRLKSSHVNLELLKEQLLEEKSQREKAQMELSKLKEIQLHAESLEFELTSWKSLLNDIPDVSSYDDIRRKFSQLQKEIIEYMLKVGESSTRLKELEVTLEMANVGKELVEKECKLANEKIEYTALEVRRLEVMLSSASEECEKLKRDAVNWRKQKTELSGTETLNEKVVKELESSLEQREHAIREMEDSLNHQKEIINRQHSEVKMLNERLNIETRKVKALERESDQLRSEISLLESKLGHGDYSAANTKVLRMVNTLGVDNEAKHVIEALQAELQKTQAKLQAIEELKGQAGNVMHDDIPEKLSQLKGQIAVLEKREDRYKAVFAEKISVFRRACCSLFGYKIVMDDQQRPNGIPVTRFTLQSIYAQNDDEKLEFDYESGNANILVNDYTSQPEINHQVEFLIRKMNSVPAFTANLTMELFNKRTLS</sequence>
<dbReference type="InterPro" id="IPR008672">
    <property type="entry name" value="Mad1"/>
</dbReference>
<keyword evidence="4" id="KW-0498">Mitosis</keyword>
<evidence type="ECO:0000256" key="4">
    <source>
        <dbReference type="ARBA" id="ARBA00022776"/>
    </source>
</evidence>
<keyword evidence="7" id="KW-0175">Coiled coil</keyword>
<evidence type="ECO:0000313" key="9">
    <source>
        <dbReference type="Proteomes" id="UP000636800"/>
    </source>
</evidence>
<dbReference type="GO" id="GO:0000776">
    <property type="term" value="C:kinetochore"/>
    <property type="evidence" value="ECO:0007669"/>
    <property type="project" value="TreeGrafter"/>
</dbReference>
<dbReference type="PANTHER" id="PTHR23168">
    <property type="entry name" value="MITOTIC SPINDLE ASSEMBLY CHECKPOINT PROTEIN MAD1 MITOTIC ARREST DEFICIENT-LIKE PROTEIN 1"/>
    <property type="match status" value="1"/>
</dbReference>
<evidence type="ECO:0000256" key="3">
    <source>
        <dbReference type="ARBA" id="ARBA00022618"/>
    </source>
</evidence>
<dbReference type="GO" id="GO:0007094">
    <property type="term" value="P:mitotic spindle assembly checkpoint signaling"/>
    <property type="evidence" value="ECO:0007669"/>
    <property type="project" value="InterPro"/>
</dbReference>
<keyword evidence="3" id="KW-0132">Cell division</keyword>
<evidence type="ECO:0000256" key="5">
    <source>
        <dbReference type="ARBA" id="ARBA00023242"/>
    </source>
</evidence>
<keyword evidence="6" id="KW-0131">Cell cycle</keyword>
<dbReference type="SUPFAM" id="SSF57997">
    <property type="entry name" value="Tropomyosin"/>
    <property type="match status" value="1"/>
</dbReference>
<reference evidence="8 9" key="1">
    <citation type="journal article" date="2020" name="Nat. Food">
        <title>A phased Vanilla planifolia genome enables genetic improvement of flavour and production.</title>
        <authorList>
            <person name="Hasing T."/>
            <person name="Tang H."/>
            <person name="Brym M."/>
            <person name="Khazi F."/>
            <person name="Huang T."/>
            <person name="Chambers A.H."/>
        </authorList>
    </citation>
    <scope>NUCLEOTIDE SEQUENCE [LARGE SCALE GENOMIC DNA]</scope>
    <source>
        <tissue evidence="8">Leaf</tissue>
    </source>
</reference>
<protein>
    <recommendedName>
        <fullName evidence="10">Mitotic spindle checkpoint protein MAD1</fullName>
    </recommendedName>
</protein>
<name>A0A835VJ27_VANPL</name>
<feature type="coiled-coil region" evidence="7">
    <location>
        <begin position="109"/>
        <end position="316"/>
    </location>
</feature>
<accession>A0A835VJ27</accession>
<keyword evidence="9" id="KW-1185">Reference proteome</keyword>
<dbReference type="FunFam" id="3.30.457.60:FF:000004">
    <property type="entry name" value="Mitotic spindle checkpoint protein MAD1"/>
    <property type="match status" value="1"/>
</dbReference>
<dbReference type="Gene3D" id="3.30.457.60">
    <property type="match status" value="1"/>
</dbReference>
<dbReference type="GO" id="GO:0072686">
    <property type="term" value="C:mitotic spindle"/>
    <property type="evidence" value="ECO:0007669"/>
    <property type="project" value="TreeGrafter"/>
</dbReference>
<dbReference type="OrthoDB" id="2113341at2759"/>
<evidence type="ECO:0000256" key="1">
    <source>
        <dbReference type="ARBA" id="ARBA00004123"/>
    </source>
</evidence>
<organism evidence="8 9">
    <name type="scientific">Vanilla planifolia</name>
    <name type="common">Vanilla</name>
    <dbReference type="NCBI Taxonomy" id="51239"/>
    <lineage>
        <taxon>Eukaryota</taxon>
        <taxon>Viridiplantae</taxon>
        <taxon>Streptophyta</taxon>
        <taxon>Embryophyta</taxon>
        <taxon>Tracheophyta</taxon>
        <taxon>Spermatophyta</taxon>
        <taxon>Magnoliopsida</taxon>
        <taxon>Liliopsida</taxon>
        <taxon>Asparagales</taxon>
        <taxon>Orchidaceae</taxon>
        <taxon>Vanilloideae</taxon>
        <taxon>Vanilleae</taxon>
        <taxon>Vanilla</taxon>
    </lineage>
</organism>
<comment type="subcellular location">
    <subcellularLocation>
        <location evidence="1">Nucleus</location>
    </subcellularLocation>
</comment>
<evidence type="ECO:0000256" key="6">
    <source>
        <dbReference type="ARBA" id="ARBA00023306"/>
    </source>
</evidence>
<dbReference type="EMBL" id="JADCNL010000001">
    <property type="protein sequence ID" value="KAG0498923.1"/>
    <property type="molecule type" value="Genomic_DNA"/>
</dbReference>
<dbReference type="Gene3D" id="6.10.250.90">
    <property type="match status" value="1"/>
</dbReference>
<evidence type="ECO:0008006" key="10">
    <source>
        <dbReference type="Google" id="ProtNLM"/>
    </source>
</evidence>
<dbReference type="GO" id="GO:0051301">
    <property type="term" value="P:cell division"/>
    <property type="evidence" value="ECO:0007669"/>
    <property type="project" value="UniProtKB-KW"/>
</dbReference>
<keyword evidence="5" id="KW-0539">Nucleus</keyword>
<dbReference type="Pfam" id="PF05557">
    <property type="entry name" value="MAD"/>
    <property type="match status" value="1"/>
</dbReference>
<feature type="coiled-coil region" evidence="7">
    <location>
        <begin position="343"/>
        <end position="603"/>
    </location>
</feature>
<gene>
    <name evidence="8" type="ORF">HPP92_003614</name>
</gene>
<dbReference type="Gene3D" id="1.20.5.170">
    <property type="match status" value="1"/>
</dbReference>
<dbReference type="Proteomes" id="UP000636800">
    <property type="component" value="Chromosome 1"/>
</dbReference>
<comment type="similarity">
    <text evidence="2">Belongs to the MAD1 family.</text>
</comment>
<dbReference type="AlphaFoldDB" id="A0A835VJ27"/>
<evidence type="ECO:0000256" key="2">
    <source>
        <dbReference type="ARBA" id="ARBA00008029"/>
    </source>
</evidence>
<comment type="caution">
    <text evidence="8">The sequence shown here is derived from an EMBL/GenBank/DDBJ whole genome shotgun (WGS) entry which is preliminary data.</text>
</comment>
<dbReference type="SUPFAM" id="SSF75704">
    <property type="entry name" value="Mitotic arrest deficient-like 1, Mad1"/>
    <property type="match status" value="1"/>
</dbReference>
<evidence type="ECO:0000256" key="7">
    <source>
        <dbReference type="SAM" id="Coils"/>
    </source>
</evidence>
<dbReference type="GO" id="GO:0005635">
    <property type="term" value="C:nuclear envelope"/>
    <property type="evidence" value="ECO:0007669"/>
    <property type="project" value="TreeGrafter"/>
</dbReference>
<dbReference type="GO" id="GO:0051315">
    <property type="term" value="P:attachment of mitotic spindle microtubules to kinetochore"/>
    <property type="evidence" value="ECO:0007669"/>
    <property type="project" value="TreeGrafter"/>
</dbReference>